<name>A0ABW1WFD6_9BACL</name>
<dbReference type="Proteomes" id="UP001596267">
    <property type="component" value="Unassembled WGS sequence"/>
</dbReference>
<keyword evidence="1" id="KW-0812">Transmembrane</keyword>
<gene>
    <name evidence="2" type="ORF">ACFP7A_09995</name>
</gene>
<evidence type="ECO:0000313" key="3">
    <source>
        <dbReference type="Proteomes" id="UP001596267"/>
    </source>
</evidence>
<evidence type="ECO:0000256" key="1">
    <source>
        <dbReference type="SAM" id="Phobius"/>
    </source>
</evidence>
<feature type="transmembrane region" description="Helical" evidence="1">
    <location>
        <begin position="124"/>
        <end position="145"/>
    </location>
</feature>
<reference evidence="3" key="1">
    <citation type="journal article" date="2019" name="Int. J. Syst. Evol. Microbiol.">
        <title>The Global Catalogue of Microorganisms (GCM) 10K type strain sequencing project: providing services to taxonomists for standard genome sequencing and annotation.</title>
        <authorList>
            <consortium name="The Broad Institute Genomics Platform"/>
            <consortium name="The Broad Institute Genome Sequencing Center for Infectious Disease"/>
            <person name="Wu L."/>
            <person name="Ma J."/>
        </authorList>
    </citation>
    <scope>NUCLEOTIDE SEQUENCE [LARGE SCALE GENOMIC DNA]</scope>
    <source>
        <strain evidence="3">CCUG 42001</strain>
    </source>
</reference>
<keyword evidence="1" id="KW-0472">Membrane</keyword>
<protein>
    <submittedName>
        <fullName evidence="2">Uncharacterized protein</fullName>
    </submittedName>
</protein>
<dbReference type="EMBL" id="JBHSTQ010000009">
    <property type="protein sequence ID" value="MFC6386934.1"/>
    <property type="molecule type" value="Genomic_DNA"/>
</dbReference>
<sequence length="154" mass="17587">MFFAVTLCFAWISVNLLIIIPKSLTKDEHLFLFLVSSLTIILSLILPAKHLYIGDPDFKDTIQTTLAFLTNRTIVFPVLTLVSVNLILLRKFWIQVLTGSTSLFIFLIYCLLEPKYTTISSIGAGQLLLYFVGYYVFIILLLRGFRLLHPLEDP</sequence>
<keyword evidence="1" id="KW-1133">Transmembrane helix</keyword>
<evidence type="ECO:0000313" key="2">
    <source>
        <dbReference type="EMBL" id="MFC6386934.1"/>
    </source>
</evidence>
<organism evidence="2 3">
    <name type="scientific">Sporolactobacillus kofuensis</name>
    <dbReference type="NCBI Taxonomy" id="269672"/>
    <lineage>
        <taxon>Bacteria</taxon>
        <taxon>Bacillati</taxon>
        <taxon>Bacillota</taxon>
        <taxon>Bacilli</taxon>
        <taxon>Bacillales</taxon>
        <taxon>Sporolactobacillaceae</taxon>
        <taxon>Sporolactobacillus</taxon>
    </lineage>
</organism>
<feature type="transmembrane region" description="Helical" evidence="1">
    <location>
        <begin position="92"/>
        <end position="112"/>
    </location>
</feature>
<comment type="caution">
    <text evidence="2">The sequence shown here is derived from an EMBL/GenBank/DDBJ whole genome shotgun (WGS) entry which is preliminary data.</text>
</comment>
<dbReference type="RefSeq" id="WP_253054917.1">
    <property type="nucleotide sequence ID" value="NZ_JAMXWN010000009.1"/>
</dbReference>
<keyword evidence="3" id="KW-1185">Reference proteome</keyword>
<proteinExistence type="predicted"/>
<feature type="transmembrane region" description="Helical" evidence="1">
    <location>
        <begin position="65"/>
        <end position="86"/>
    </location>
</feature>
<accession>A0ABW1WFD6</accession>
<feature type="transmembrane region" description="Helical" evidence="1">
    <location>
        <begin position="32"/>
        <end position="53"/>
    </location>
</feature>